<gene>
    <name evidence="10" type="ORF">OCV61_01195</name>
</gene>
<evidence type="ECO:0000256" key="4">
    <source>
        <dbReference type="ARBA" id="ARBA00022475"/>
    </source>
</evidence>
<dbReference type="PROSITE" id="PS50928">
    <property type="entry name" value="ABC_TM1"/>
    <property type="match status" value="1"/>
</dbReference>
<dbReference type="PANTHER" id="PTHR43848">
    <property type="entry name" value="PUTRESCINE TRANSPORT SYSTEM PERMEASE PROTEIN POTI"/>
    <property type="match status" value="1"/>
</dbReference>
<dbReference type="InterPro" id="IPR051789">
    <property type="entry name" value="Bact_Polyamine_Transport"/>
</dbReference>
<evidence type="ECO:0000256" key="8">
    <source>
        <dbReference type="RuleBase" id="RU363032"/>
    </source>
</evidence>
<keyword evidence="7 8" id="KW-0472">Membrane</keyword>
<comment type="subcellular location">
    <subcellularLocation>
        <location evidence="1 8">Cell membrane</location>
        <topology evidence="1 8">Multi-pass membrane protein</topology>
    </subcellularLocation>
</comment>
<feature type="transmembrane region" description="Helical" evidence="8">
    <location>
        <begin position="231"/>
        <end position="252"/>
    </location>
</feature>
<keyword evidence="11" id="KW-1185">Reference proteome</keyword>
<proteinExistence type="inferred from homology"/>
<keyword evidence="6 8" id="KW-1133">Transmembrane helix</keyword>
<accession>A0ABT2TPM0</accession>
<dbReference type="Pfam" id="PF00528">
    <property type="entry name" value="BPD_transp_1"/>
    <property type="match status" value="1"/>
</dbReference>
<comment type="similarity">
    <text evidence="2">Belongs to the binding-protein-dependent transport system permease family. CysTW subfamily.</text>
</comment>
<organism evidence="10 11">
    <name type="scientific">Blautia ammoniilytica</name>
    <dbReference type="NCBI Taxonomy" id="2981782"/>
    <lineage>
        <taxon>Bacteria</taxon>
        <taxon>Bacillati</taxon>
        <taxon>Bacillota</taxon>
        <taxon>Clostridia</taxon>
        <taxon>Lachnospirales</taxon>
        <taxon>Lachnospiraceae</taxon>
        <taxon>Blautia</taxon>
    </lineage>
</organism>
<feature type="transmembrane region" description="Helical" evidence="8">
    <location>
        <begin position="173"/>
        <end position="196"/>
    </location>
</feature>
<keyword evidence="3 8" id="KW-0813">Transport</keyword>
<sequence>MKKNSKFANLYLVIIFLLMYLPIGVVIVFSFNEAKLPVRFTGFSLKWYQELMGDSAMLQALVNSLILGAASCFVSALIGTFGAVGLSRLHLKSKGILEYISILPLMIPEIILGMVLMAFFYMLNLPFGMLTLLIGHTVFCVPYILMEVKARLVGMDPSLEEAARDLGASSMRAFFDITLPLIMPAVVSGSLLAFAMSMDDVVISIFINGPKLSTLPIKVYTQIKTGVTPEVNALCTIMLAFTVIVLLLYSLIRSIRRKKNR</sequence>
<feature type="domain" description="ABC transmembrane type-1" evidence="9">
    <location>
        <begin position="61"/>
        <end position="249"/>
    </location>
</feature>
<dbReference type="RefSeq" id="WP_158420250.1">
    <property type="nucleotide sequence ID" value="NZ_JAOQJL010000002.1"/>
</dbReference>
<dbReference type="Gene3D" id="1.10.3720.10">
    <property type="entry name" value="MetI-like"/>
    <property type="match status" value="1"/>
</dbReference>
<evidence type="ECO:0000256" key="6">
    <source>
        <dbReference type="ARBA" id="ARBA00022989"/>
    </source>
</evidence>
<feature type="transmembrane region" description="Helical" evidence="8">
    <location>
        <begin position="7"/>
        <end position="31"/>
    </location>
</feature>
<feature type="transmembrane region" description="Helical" evidence="8">
    <location>
        <begin position="127"/>
        <end position="145"/>
    </location>
</feature>
<comment type="caution">
    <text evidence="10">The sequence shown here is derived from an EMBL/GenBank/DDBJ whole genome shotgun (WGS) entry which is preliminary data.</text>
</comment>
<dbReference type="PANTHER" id="PTHR43848:SF2">
    <property type="entry name" value="PUTRESCINE TRANSPORT SYSTEM PERMEASE PROTEIN POTI"/>
    <property type="match status" value="1"/>
</dbReference>
<evidence type="ECO:0000256" key="5">
    <source>
        <dbReference type="ARBA" id="ARBA00022692"/>
    </source>
</evidence>
<dbReference type="Proteomes" id="UP001652409">
    <property type="component" value="Unassembled WGS sequence"/>
</dbReference>
<evidence type="ECO:0000313" key="10">
    <source>
        <dbReference type="EMBL" id="MCU6764022.1"/>
    </source>
</evidence>
<evidence type="ECO:0000256" key="1">
    <source>
        <dbReference type="ARBA" id="ARBA00004651"/>
    </source>
</evidence>
<evidence type="ECO:0000256" key="3">
    <source>
        <dbReference type="ARBA" id="ARBA00022448"/>
    </source>
</evidence>
<dbReference type="InterPro" id="IPR035906">
    <property type="entry name" value="MetI-like_sf"/>
</dbReference>
<keyword evidence="4" id="KW-1003">Cell membrane</keyword>
<evidence type="ECO:0000313" key="11">
    <source>
        <dbReference type="Proteomes" id="UP001652409"/>
    </source>
</evidence>
<evidence type="ECO:0000256" key="7">
    <source>
        <dbReference type="ARBA" id="ARBA00023136"/>
    </source>
</evidence>
<dbReference type="SUPFAM" id="SSF161098">
    <property type="entry name" value="MetI-like"/>
    <property type="match status" value="1"/>
</dbReference>
<dbReference type="EMBL" id="JAOQJL010000002">
    <property type="protein sequence ID" value="MCU6764022.1"/>
    <property type="molecule type" value="Genomic_DNA"/>
</dbReference>
<dbReference type="CDD" id="cd06261">
    <property type="entry name" value="TM_PBP2"/>
    <property type="match status" value="1"/>
</dbReference>
<keyword evidence="5 8" id="KW-0812">Transmembrane</keyword>
<reference evidence="10 11" key="1">
    <citation type="journal article" date="2021" name="ISME Commun">
        <title>Automated analysis of genomic sequences facilitates high-throughput and comprehensive description of bacteria.</title>
        <authorList>
            <person name="Hitch T.C.A."/>
        </authorList>
    </citation>
    <scope>NUCLEOTIDE SEQUENCE [LARGE SCALE GENOMIC DNA]</scope>
    <source>
        <strain evidence="10 11">Sanger_23</strain>
    </source>
</reference>
<protein>
    <submittedName>
        <fullName evidence="10">ABC transporter permease</fullName>
    </submittedName>
</protein>
<feature type="transmembrane region" description="Helical" evidence="8">
    <location>
        <begin position="60"/>
        <end position="84"/>
    </location>
</feature>
<feature type="transmembrane region" description="Helical" evidence="8">
    <location>
        <begin position="96"/>
        <end position="121"/>
    </location>
</feature>
<dbReference type="InterPro" id="IPR000515">
    <property type="entry name" value="MetI-like"/>
</dbReference>
<evidence type="ECO:0000259" key="9">
    <source>
        <dbReference type="PROSITE" id="PS50928"/>
    </source>
</evidence>
<evidence type="ECO:0000256" key="2">
    <source>
        <dbReference type="ARBA" id="ARBA00007069"/>
    </source>
</evidence>
<name>A0ABT2TPM0_9FIRM</name>